<sequence length="31" mass="3411">MSSSVENSLLSFGFTAVNRHHGQGNSYKKNI</sequence>
<keyword evidence="2" id="KW-1185">Reference proteome</keyword>
<dbReference type="Proteomes" id="UP000055024">
    <property type="component" value="Unassembled WGS sequence"/>
</dbReference>
<proteinExistence type="predicted"/>
<gene>
    <name evidence="1" type="ORF">T11_4063</name>
</gene>
<evidence type="ECO:0000313" key="2">
    <source>
        <dbReference type="Proteomes" id="UP000055024"/>
    </source>
</evidence>
<accession>A0A0V1DSB1</accession>
<organism evidence="1 2">
    <name type="scientific">Trichinella zimbabwensis</name>
    <dbReference type="NCBI Taxonomy" id="268475"/>
    <lineage>
        <taxon>Eukaryota</taxon>
        <taxon>Metazoa</taxon>
        <taxon>Ecdysozoa</taxon>
        <taxon>Nematoda</taxon>
        <taxon>Enoplea</taxon>
        <taxon>Dorylaimia</taxon>
        <taxon>Trichinellida</taxon>
        <taxon>Trichinellidae</taxon>
        <taxon>Trichinella</taxon>
    </lineage>
</organism>
<comment type="caution">
    <text evidence="1">The sequence shown here is derived from an EMBL/GenBank/DDBJ whole genome shotgun (WGS) entry which is preliminary data.</text>
</comment>
<name>A0A0V1DSB1_9BILA</name>
<reference evidence="1 2" key="1">
    <citation type="submission" date="2015-01" db="EMBL/GenBank/DDBJ databases">
        <title>Evolution of Trichinella species and genotypes.</title>
        <authorList>
            <person name="Korhonen P.K."/>
            <person name="Edoardo P."/>
            <person name="Giuseppe L.R."/>
            <person name="Gasser R.B."/>
        </authorList>
    </citation>
    <scope>NUCLEOTIDE SEQUENCE [LARGE SCALE GENOMIC DNA]</scope>
    <source>
        <strain evidence="1">ISS1029</strain>
    </source>
</reference>
<dbReference type="AlphaFoldDB" id="A0A0V1DSB1"/>
<protein>
    <submittedName>
        <fullName evidence="1">Uncharacterized protein</fullName>
    </submittedName>
</protein>
<dbReference type="EMBL" id="JYDP01007856">
    <property type="protein sequence ID" value="KRY64373.1"/>
    <property type="molecule type" value="Genomic_DNA"/>
</dbReference>
<evidence type="ECO:0000313" key="1">
    <source>
        <dbReference type="EMBL" id="KRY64373.1"/>
    </source>
</evidence>